<sequence length="76" mass="8102">MSVTVHLDTPLDGSETLDCESVKLVGDVLLAESADDRTRVVPMGNVAGVEGDEVEKAIEAVEYEGGRVTELVTRVE</sequence>
<dbReference type="AlphaFoldDB" id="A0A1G8UQ57"/>
<dbReference type="RefSeq" id="WP_092700783.1">
    <property type="nucleotide sequence ID" value="NZ_FNFC01000005.1"/>
</dbReference>
<protein>
    <submittedName>
        <fullName evidence="1">Uncharacterized protein</fullName>
    </submittedName>
</protein>
<dbReference type="STRING" id="890420.SAMN05216226_10553"/>
<accession>A0A1G8UQ57</accession>
<organism evidence="1 2">
    <name type="scientific">Halovenus aranensis</name>
    <dbReference type="NCBI Taxonomy" id="890420"/>
    <lineage>
        <taxon>Archaea</taxon>
        <taxon>Methanobacteriati</taxon>
        <taxon>Methanobacteriota</taxon>
        <taxon>Stenosarchaea group</taxon>
        <taxon>Halobacteria</taxon>
        <taxon>Halobacteriales</taxon>
        <taxon>Haloarculaceae</taxon>
        <taxon>Halovenus</taxon>
    </lineage>
</organism>
<name>A0A1G8UQ57_9EURY</name>
<dbReference type="OrthoDB" id="350483at2157"/>
<keyword evidence="2" id="KW-1185">Reference proteome</keyword>
<evidence type="ECO:0000313" key="1">
    <source>
        <dbReference type="EMBL" id="SDJ55918.1"/>
    </source>
</evidence>
<proteinExistence type="predicted"/>
<gene>
    <name evidence="1" type="ORF">SAMN05216226_10553</name>
</gene>
<reference evidence="1 2" key="1">
    <citation type="submission" date="2016-10" db="EMBL/GenBank/DDBJ databases">
        <authorList>
            <person name="de Groot N.N."/>
        </authorList>
    </citation>
    <scope>NUCLEOTIDE SEQUENCE [LARGE SCALE GENOMIC DNA]</scope>
    <source>
        <strain evidence="1 2">IBRC-M10015</strain>
    </source>
</reference>
<dbReference type="Proteomes" id="UP000198856">
    <property type="component" value="Unassembled WGS sequence"/>
</dbReference>
<evidence type="ECO:0000313" key="2">
    <source>
        <dbReference type="Proteomes" id="UP000198856"/>
    </source>
</evidence>
<dbReference type="EMBL" id="FNFC01000005">
    <property type="protein sequence ID" value="SDJ55918.1"/>
    <property type="molecule type" value="Genomic_DNA"/>
</dbReference>